<comment type="caution">
    <text evidence="3">The sequence shown here is derived from an EMBL/GenBank/DDBJ whole genome shotgun (WGS) entry which is preliminary data.</text>
</comment>
<evidence type="ECO:0000313" key="4">
    <source>
        <dbReference type="Proteomes" id="UP000629098"/>
    </source>
</evidence>
<evidence type="ECO:0000259" key="2">
    <source>
        <dbReference type="Pfam" id="PF12770"/>
    </source>
</evidence>
<dbReference type="InterPro" id="IPR024983">
    <property type="entry name" value="CHAT_dom"/>
</dbReference>
<dbReference type="PANTHER" id="PTHR10098:SF108">
    <property type="entry name" value="TETRATRICOPEPTIDE REPEAT PROTEIN 28"/>
    <property type="match status" value="1"/>
</dbReference>
<organism evidence="3 4">
    <name type="scientific">Iningainema tapete BLCC-T55</name>
    <dbReference type="NCBI Taxonomy" id="2748662"/>
    <lineage>
        <taxon>Bacteria</taxon>
        <taxon>Bacillati</taxon>
        <taxon>Cyanobacteriota</taxon>
        <taxon>Cyanophyceae</taxon>
        <taxon>Nostocales</taxon>
        <taxon>Scytonemataceae</taxon>
        <taxon>Iningainema tapete</taxon>
    </lineage>
</organism>
<sequence>MNPIADLLPKNPNDRVIFIPQSSLFLVPFPALQDEKGKYLIEKHTILTAPSIQVLDLTHTRRAETRNTKSIQNLVLGNPTMPSVPPKPGDKPQQLPSLPGAEKEAIAIAPLLNTKAIIGSQGTKASVVQKMPSARIIHLATHGIFDDIRGLGSAIALAPDSSPPKPGEINGLLTAEEILNMKLQAELVVLSACDTGRGKITGDGVIGLSRSLISAGVPSVIVSLWSVPDSPTAQLMSQFYTNLLQRRMDKAQALRQAMLTTMKTHPNPRDWAAFTLIGESE</sequence>
<dbReference type="AlphaFoldDB" id="A0A8J6XV93"/>
<dbReference type="Proteomes" id="UP000629098">
    <property type="component" value="Unassembled WGS sequence"/>
</dbReference>
<keyword evidence="4" id="KW-1185">Reference proteome</keyword>
<dbReference type="EMBL" id="JACXAE010000067">
    <property type="protein sequence ID" value="MBD2774298.1"/>
    <property type="molecule type" value="Genomic_DNA"/>
</dbReference>
<name>A0A8J6XV93_9CYAN</name>
<dbReference type="PANTHER" id="PTHR10098">
    <property type="entry name" value="RAPSYN-RELATED"/>
    <property type="match status" value="1"/>
</dbReference>
<proteinExistence type="predicted"/>
<protein>
    <submittedName>
        <fullName evidence="3">CHAT domain-containing protein</fullName>
    </submittedName>
</protein>
<evidence type="ECO:0000256" key="1">
    <source>
        <dbReference type="SAM" id="MobiDB-lite"/>
    </source>
</evidence>
<accession>A0A8J6XV93</accession>
<feature type="region of interest" description="Disordered" evidence="1">
    <location>
        <begin position="72"/>
        <end position="98"/>
    </location>
</feature>
<gene>
    <name evidence="3" type="ORF">ICL16_20030</name>
</gene>
<dbReference type="Pfam" id="PF12770">
    <property type="entry name" value="CHAT"/>
    <property type="match status" value="1"/>
</dbReference>
<feature type="domain" description="CHAT" evidence="2">
    <location>
        <begin position="3"/>
        <end position="279"/>
    </location>
</feature>
<reference evidence="3" key="1">
    <citation type="submission" date="2020-09" db="EMBL/GenBank/DDBJ databases">
        <title>Iningainema tapete sp. nov. (Scytonemataceae, Cyanobacteria) from greenhouses in central Florida (USA) produces two types of nodularin with biosynthetic potential for microcystin-LR and anabaenopeptins.</title>
        <authorList>
            <person name="Berthold D.E."/>
            <person name="Lefler F.W."/>
            <person name="Huang I.-S."/>
            <person name="Abdulla H."/>
            <person name="Zimba P.V."/>
            <person name="Laughinghouse H.D. IV."/>
        </authorList>
    </citation>
    <scope>NUCLEOTIDE SEQUENCE</scope>
    <source>
        <strain evidence="3">BLCCT55</strain>
    </source>
</reference>
<evidence type="ECO:0000313" key="3">
    <source>
        <dbReference type="EMBL" id="MBD2774298.1"/>
    </source>
</evidence>